<dbReference type="InterPro" id="IPR037401">
    <property type="entry name" value="SnoaL-like"/>
</dbReference>
<evidence type="ECO:0000259" key="1">
    <source>
        <dbReference type="Pfam" id="PF13577"/>
    </source>
</evidence>
<evidence type="ECO:0000313" key="2">
    <source>
        <dbReference type="EMBL" id="NGY58998.1"/>
    </source>
</evidence>
<keyword evidence="3" id="KW-1185">Reference proteome</keyword>
<name>A0A7C9VTS8_9PSEU</name>
<accession>A0A7C9VTS8</accession>
<dbReference type="SUPFAM" id="SSF54427">
    <property type="entry name" value="NTF2-like"/>
    <property type="match status" value="1"/>
</dbReference>
<dbReference type="NCBIfam" id="TIGR02246">
    <property type="entry name" value="SgcJ/EcaC family oxidoreductase"/>
    <property type="match status" value="1"/>
</dbReference>
<dbReference type="AlphaFoldDB" id="A0A7C9VTS8"/>
<gene>
    <name evidence="2" type="ORF">G7043_08670</name>
</gene>
<dbReference type="Gene3D" id="3.10.450.50">
    <property type="match status" value="1"/>
</dbReference>
<feature type="domain" description="SnoaL-like" evidence="1">
    <location>
        <begin position="2"/>
        <end position="118"/>
    </location>
</feature>
<dbReference type="Proteomes" id="UP000481360">
    <property type="component" value="Unassembled WGS sequence"/>
</dbReference>
<comment type="caution">
    <text evidence="2">The sequence shown here is derived from an EMBL/GenBank/DDBJ whole genome shotgun (WGS) entry which is preliminary data.</text>
</comment>
<dbReference type="Pfam" id="PF13577">
    <property type="entry name" value="SnoaL_4"/>
    <property type="match status" value="1"/>
</dbReference>
<organism evidence="2 3">
    <name type="scientific">Lentzea alba</name>
    <dbReference type="NCBI Taxonomy" id="2714351"/>
    <lineage>
        <taxon>Bacteria</taxon>
        <taxon>Bacillati</taxon>
        <taxon>Actinomycetota</taxon>
        <taxon>Actinomycetes</taxon>
        <taxon>Pseudonocardiales</taxon>
        <taxon>Pseudonocardiaceae</taxon>
        <taxon>Lentzea</taxon>
    </lineage>
</organism>
<sequence length="133" mass="14963">MRNLIQELLRALDDRDFDALGPLYTEDGVREVGGRVYRGREEIVAGPKKFLAAAYEATFHHLGQVYVDVDGDEASIVAYILAFHLPKAAEPARHEDGGGKYHATARRTENGWRLTHVRLEMVLFQGEPMTLKV</sequence>
<dbReference type="InterPro" id="IPR011944">
    <property type="entry name" value="Steroid_delta5-4_isomerase"/>
</dbReference>
<proteinExistence type="predicted"/>
<evidence type="ECO:0000313" key="3">
    <source>
        <dbReference type="Proteomes" id="UP000481360"/>
    </source>
</evidence>
<dbReference type="EMBL" id="JAAMPJ010000002">
    <property type="protein sequence ID" value="NGY58998.1"/>
    <property type="molecule type" value="Genomic_DNA"/>
</dbReference>
<reference evidence="2 3" key="1">
    <citation type="submission" date="2020-03" db="EMBL/GenBank/DDBJ databases">
        <title>Isolation and identification of active actinomycetes.</title>
        <authorList>
            <person name="Sun X."/>
        </authorList>
    </citation>
    <scope>NUCLEOTIDE SEQUENCE [LARGE SCALE GENOMIC DNA]</scope>
    <source>
        <strain evidence="2 3">NEAU-D13</strain>
    </source>
</reference>
<protein>
    <submittedName>
        <fullName evidence="2">Nuclear transport factor 2 family protein</fullName>
    </submittedName>
</protein>
<dbReference type="InterPro" id="IPR032710">
    <property type="entry name" value="NTF2-like_dom_sf"/>
</dbReference>